<evidence type="ECO:0000313" key="10">
    <source>
        <dbReference type="Proteomes" id="UP000515145"/>
    </source>
</evidence>
<organism evidence="10 11">
    <name type="scientific">Parambassis ranga</name>
    <name type="common">Indian glassy fish</name>
    <dbReference type="NCBI Taxonomy" id="210632"/>
    <lineage>
        <taxon>Eukaryota</taxon>
        <taxon>Metazoa</taxon>
        <taxon>Chordata</taxon>
        <taxon>Craniata</taxon>
        <taxon>Vertebrata</taxon>
        <taxon>Euteleostomi</taxon>
        <taxon>Actinopterygii</taxon>
        <taxon>Neopterygii</taxon>
        <taxon>Teleostei</taxon>
        <taxon>Neoteleostei</taxon>
        <taxon>Acanthomorphata</taxon>
        <taxon>Ovalentaria</taxon>
        <taxon>Ambassidae</taxon>
        <taxon>Parambassis</taxon>
    </lineage>
</organism>
<evidence type="ECO:0000256" key="6">
    <source>
        <dbReference type="ARBA" id="ARBA00022833"/>
    </source>
</evidence>
<dbReference type="Pfam" id="PF00096">
    <property type="entry name" value="zf-C2H2"/>
    <property type="match status" value="5"/>
</dbReference>
<dbReference type="PROSITE" id="PS00028">
    <property type="entry name" value="ZINC_FINGER_C2H2_1"/>
    <property type="match status" value="5"/>
</dbReference>
<sequence>TVIQYKEEINHQDPLLNIILTPEIQLHRIDLAHQYNYEEELILVDQQLCCQEKNCSLNCEEPEPPQVKEGQQVHCSNHEGEQHVLNAETQPSIVTSASESNHIKSEISCDVILSHTCPPGKKILKCKPCVKPFSCKRKSKAHQRIITSEKPFPCKTCGKCFIRSGDLIRHMRTHTGEKPFSCKTCGKCFSMSGHLTGHMRTHTGEKPYSCKTCGKCFSMSGNLTCHMRTHTGEKPYSCKTCGKCFSMSGYLTCHMRTHTGEKPYSCKTCGKCFTQSGELTVHMRTHTGENTYEAYNYICTISVLFYSCSPHVCSVLTLHCRLCVVKNGLFCRPQLTITAPVPGPACGGIII</sequence>
<keyword evidence="4" id="KW-0677">Repeat</keyword>
<comment type="subcellular location">
    <subcellularLocation>
        <location evidence="1">Nucleus</location>
    </subcellularLocation>
</comment>
<dbReference type="SUPFAM" id="SSF57667">
    <property type="entry name" value="beta-beta-alpha zinc fingers"/>
    <property type="match status" value="3"/>
</dbReference>
<dbReference type="InterPro" id="IPR036236">
    <property type="entry name" value="Znf_C2H2_sf"/>
</dbReference>
<comment type="similarity">
    <text evidence="2">Belongs to the krueppel C2H2-type zinc-finger protein family.</text>
</comment>
<keyword evidence="7" id="KW-0539">Nucleus</keyword>
<dbReference type="GO" id="GO:0005634">
    <property type="term" value="C:nucleus"/>
    <property type="evidence" value="ECO:0007669"/>
    <property type="project" value="UniProtKB-SubCell"/>
</dbReference>
<evidence type="ECO:0000313" key="11">
    <source>
        <dbReference type="RefSeq" id="XP_028275471.1"/>
    </source>
</evidence>
<feature type="domain" description="C2H2-type" evidence="9">
    <location>
        <begin position="236"/>
        <end position="263"/>
    </location>
</feature>
<dbReference type="RefSeq" id="XP_028275471.1">
    <property type="nucleotide sequence ID" value="XM_028419670.1"/>
</dbReference>
<feature type="domain" description="C2H2-type" evidence="9">
    <location>
        <begin position="180"/>
        <end position="207"/>
    </location>
</feature>
<dbReference type="GeneID" id="114444821"/>
<dbReference type="PANTHER" id="PTHR19818">
    <property type="entry name" value="ZINC FINGER PROTEIN ZIC AND GLI"/>
    <property type="match status" value="1"/>
</dbReference>
<dbReference type="PROSITE" id="PS50157">
    <property type="entry name" value="ZINC_FINGER_C2H2_2"/>
    <property type="match status" value="6"/>
</dbReference>
<dbReference type="Proteomes" id="UP000515145">
    <property type="component" value="Chromosome 2"/>
</dbReference>
<protein>
    <submittedName>
        <fullName evidence="11">Zinc finger protein OZF-like</fullName>
    </submittedName>
</protein>
<feature type="domain" description="C2H2-type" evidence="9">
    <location>
        <begin position="208"/>
        <end position="235"/>
    </location>
</feature>
<dbReference type="GO" id="GO:0008270">
    <property type="term" value="F:zinc ion binding"/>
    <property type="evidence" value="ECO:0007669"/>
    <property type="project" value="UniProtKB-KW"/>
</dbReference>
<evidence type="ECO:0000256" key="3">
    <source>
        <dbReference type="ARBA" id="ARBA00022723"/>
    </source>
</evidence>
<keyword evidence="6" id="KW-0862">Zinc</keyword>
<dbReference type="SMART" id="SM00355">
    <property type="entry name" value="ZnF_C2H2"/>
    <property type="match status" value="5"/>
</dbReference>
<dbReference type="InParanoid" id="A0A6P7JIH9"/>
<evidence type="ECO:0000259" key="9">
    <source>
        <dbReference type="PROSITE" id="PS50157"/>
    </source>
</evidence>
<evidence type="ECO:0000256" key="7">
    <source>
        <dbReference type="ARBA" id="ARBA00023242"/>
    </source>
</evidence>
<gene>
    <name evidence="11" type="primary">LOC114444821</name>
</gene>
<dbReference type="GO" id="GO:0000981">
    <property type="term" value="F:DNA-binding transcription factor activity, RNA polymerase II-specific"/>
    <property type="evidence" value="ECO:0007669"/>
    <property type="project" value="TreeGrafter"/>
</dbReference>
<dbReference type="AlphaFoldDB" id="A0A6P7JIH9"/>
<keyword evidence="10" id="KW-1185">Reference proteome</keyword>
<evidence type="ECO:0000256" key="4">
    <source>
        <dbReference type="ARBA" id="ARBA00022737"/>
    </source>
</evidence>
<evidence type="ECO:0000256" key="1">
    <source>
        <dbReference type="ARBA" id="ARBA00004123"/>
    </source>
</evidence>
<evidence type="ECO:0000256" key="8">
    <source>
        <dbReference type="PROSITE-ProRule" id="PRU00042"/>
    </source>
</evidence>
<keyword evidence="3" id="KW-0479">Metal-binding</keyword>
<dbReference type="FunFam" id="3.30.160.60:FF:000475">
    <property type="entry name" value="zinc finger protein 32 isoform X1"/>
    <property type="match status" value="1"/>
</dbReference>
<dbReference type="FunFam" id="3.30.160.60:FF:001158">
    <property type="entry name" value="zinc finger protein 22"/>
    <property type="match status" value="3"/>
</dbReference>
<feature type="domain" description="C2H2-type" evidence="9">
    <location>
        <begin position="124"/>
        <end position="151"/>
    </location>
</feature>
<dbReference type="OrthoDB" id="8424999at2759"/>
<dbReference type="InterPro" id="IPR050329">
    <property type="entry name" value="GLI_C2H2-zinc-finger"/>
</dbReference>
<name>A0A6P7JIH9_9TELE</name>
<dbReference type="InterPro" id="IPR013087">
    <property type="entry name" value="Znf_C2H2_type"/>
</dbReference>
<dbReference type="Gene3D" id="3.30.160.60">
    <property type="entry name" value="Classic Zinc Finger"/>
    <property type="match status" value="5"/>
</dbReference>
<dbReference type="GO" id="GO:0045944">
    <property type="term" value="P:positive regulation of transcription by RNA polymerase II"/>
    <property type="evidence" value="ECO:0007669"/>
    <property type="project" value="UniProtKB-ARBA"/>
</dbReference>
<feature type="domain" description="C2H2-type" evidence="9">
    <location>
        <begin position="152"/>
        <end position="179"/>
    </location>
</feature>
<dbReference type="FunFam" id="3.30.160.60:FF:000478">
    <property type="entry name" value="Zinc finger protein 133"/>
    <property type="match status" value="1"/>
</dbReference>
<proteinExistence type="inferred from homology"/>
<dbReference type="PANTHER" id="PTHR19818:SF162">
    <property type="entry name" value="GASTRULA ZINC FINGER PROTEIN XLCGF57.1-RELATED"/>
    <property type="match status" value="1"/>
</dbReference>
<feature type="domain" description="C2H2-type" evidence="9">
    <location>
        <begin position="264"/>
        <end position="291"/>
    </location>
</feature>
<dbReference type="GO" id="GO:0000978">
    <property type="term" value="F:RNA polymerase II cis-regulatory region sequence-specific DNA binding"/>
    <property type="evidence" value="ECO:0007669"/>
    <property type="project" value="TreeGrafter"/>
</dbReference>
<reference evidence="11" key="1">
    <citation type="submission" date="2025-08" db="UniProtKB">
        <authorList>
            <consortium name="RefSeq"/>
        </authorList>
    </citation>
    <scope>IDENTIFICATION</scope>
</reference>
<accession>A0A6P7JIH9</accession>
<keyword evidence="5 8" id="KW-0863">Zinc-finger</keyword>
<evidence type="ECO:0000256" key="2">
    <source>
        <dbReference type="ARBA" id="ARBA00006991"/>
    </source>
</evidence>
<feature type="non-terminal residue" evidence="11">
    <location>
        <position position="1"/>
    </location>
</feature>
<evidence type="ECO:0000256" key="5">
    <source>
        <dbReference type="ARBA" id="ARBA00022771"/>
    </source>
</evidence>